<dbReference type="AlphaFoldDB" id="A0A2K3UWY7"/>
<gene>
    <name evidence="1" type="ORF">CVO96_06320</name>
</gene>
<dbReference type="InterPro" id="IPR009097">
    <property type="entry name" value="Cyclic_Pdiesterase"/>
</dbReference>
<accession>A0A2K3UWY7</accession>
<dbReference type="Gene3D" id="3.90.1140.10">
    <property type="entry name" value="Cyclic phosphodiesterase"/>
    <property type="match status" value="1"/>
</dbReference>
<protein>
    <submittedName>
        <fullName evidence="1">Phosphoesterase</fullName>
    </submittedName>
</protein>
<evidence type="ECO:0000313" key="2">
    <source>
        <dbReference type="Proteomes" id="UP000236379"/>
    </source>
</evidence>
<comment type="caution">
    <text evidence="1">The sequence shown here is derived from an EMBL/GenBank/DDBJ whole genome shotgun (WGS) entry which is preliminary data.</text>
</comment>
<reference evidence="1 2" key="1">
    <citation type="submission" date="2018-01" db="EMBL/GenBank/DDBJ databases">
        <title>Deinococcus koreensis sp. nov., a radiation-resistant bacterium isolated from river water.</title>
        <authorList>
            <person name="Choi A."/>
        </authorList>
    </citation>
    <scope>NUCLEOTIDE SEQUENCE [LARGE SCALE GENOMIC DNA]</scope>
    <source>
        <strain evidence="1 2">SJW1-2</strain>
    </source>
</reference>
<dbReference type="EMBL" id="PPPD01000001">
    <property type="protein sequence ID" value="PNY81041.1"/>
    <property type="molecule type" value="Genomic_DNA"/>
</dbReference>
<dbReference type="Proteomes" id="UP000236379">
    <property type="component" value="Unassembled WGS sequence"/>
</dbReference>
<sequence>MSPSCLLAVLPGPDMTSRVTAFRRAHGLQDAAAVSHVTVKARSGLDADLAWAGAARRVVAAFPPVALGIGGPRLFRNGTALYLQVASPDAVRLHLALLEALQPAQRFGYEGPQMTPHLSVALARRGLDLGALLLEARAAFGDLEQQPLTFTAHEVALMRKPGPGGVYQPVETWPLGKGDS</sequence>
<proteinExistence type="predicted"/>
<keyword evidence="2" id="KW-1185">Reference proteome</keyword>
<name>A0A2K3UWY7_9DEIO</name>
<organism evidence="1 2">
    <name type="scientific">Deinococcus koreensis</name>
    <dbReference type="NCBI Taxonomy" id="2054903"/>
    <lineage>
        <taxon>Bacteria</taxon>
        <taxon>Thermotogati</taxon>
        <taxon>Deinococcota</taxon>
        <taxon>Deinococci</taxon>
        <taxon>Deinococcales</taxon>
        <taxon>Deinococcaceae</taxon>
        <taxon>Deinococcus</taxon>
    </lineage>
</organism>
<dbReference type="SUPFAM" id="SSF55144">
    <property type="entry name" value="LigT-like"/>
    <property type="match status" value="1"/>
</dbReference>
<dbReference type="OrthoDB" id="70764at2"/>
<evidence type="ECO:0000313" key="1">
    <source>
        <dbReference type="EMBL" id="PNY81041.1"/>
    </source>
</evidence>
<dbReference type="Pfam" id="PF13563">
    <property type="entry name" value="2_5_RNA_ligase2"/>
    <property type="match status" value="1"/>
</dbReference>